<evidence type="ECO:0008006" key="3">
    <source>
        <dbReference type="Google" id="ProtNLM"/>
    </source>
</evidence>
<dbReference type="InterPro" id="IPR042095">
    <property type="entry name" value="SUMF_sf"/>
</dbReference>
<name>A0A2A6ZAA4_9FIRM</name>
<dbReference type="InterPro" id="IPR016187">
    <property type="entry name" value="CTDL_fold"/>
</dbReference>
<accession>A0A2A6ZAA4</accession>
<gene>
    <name evidence="1" type="ORF">CGS46_08985</name>
</gene>
<dbReference type="SUPFAM" id="SSF56436">
    <property type="entry name" value="C-type lectin-like"/>
    <property type="match status" value="1"/>
</dbReference>
<proteinExistence type="predicted"/>
<comment type="caution">
    <text evidence="1">The sequence shown here is derived from an EMBL/GenBank/DDBJ whole genome shotgun (WGS) entry which is preliminary data.</text>
</comment>
<dbReference type="Gene3D" id="3.90.1580.10">
    <property type="entry name" value="paralog of FGE (formylglycine-generating enzyme)"/>
    <property type="match status" value="1"/>
</dbReference>
<dbReference type="AlphaFoldDB" id="A0A2A6ZAA4"/>
<organism evidence="1 2">
    <name type="scientific">Faecalibacterium langellae</name>
    <dbReference type="NCBI Taxonomy" id="3435293"/>
    <lineage>
        <taxon>Bacteria</taxon>
        <taxon>Bacillati</taxon>
        <taxon>Bacillota</taxon>
        <taxon>Clostridia</taxon>
        <taxon>Eubacteriales</taxon>
        <taxon>Oscillospiraceae</taxon>
        <taxon>Faecalibacterium</taxon>
    </lineage>
</organism>
<reference evidence="1 2" key="1">
    <citation type="journal article" date="2017" name="Front. Microbiol.">
        <title>New Insights into the Diversity of the Genus Faecalibacterium.</title>
        <authorList>
            <person name="Benevides L."/>
            <person name="Burman S."/>
            <person name="Martin R."/>
            <person name="Robert V."/>
            <person name="Thomas M."/>
            <person name="Miquel S."/>
            <person name="Chain F."/>
            <person name="Sokol H."/>
            <person name="Bermudez-Humaran L.G."/>
            <person name="Morrison M."/>
            <person name="Langella P."/>
            <person name="Azevedo V.A."/>
            <person name="Chatel J.M."/>
            <person name="Soares S."/>
        </authorList>
    </citation>
    <scope>NUCLEOTIDE SEQUENCE [LARGE SCALE GENOMIC DNA]</scope>
    <source>
        <strain evidence="2">CNCM I-4540</strain>
    </source>
</reference>
<protein>
    <recommendedName>
        <fullName evidence="3">Sulfatase-modifying factor enzyme domain-containing protein</fullName>
    </recommendedName>
</protein>
<evidence type="ECO:0000313" key="1">
    <source>
        <dbReference type="EMBL" id="PDX58282.1"/>
    </source>
</evidence>
<sequence length="334" mass="38446">MNENLFRPQFDTLKLSDKLWLMQTLATRYNLTFKELYAFSRWGQSCTTGLFEKGGREFVFVPGDTVILGWEGLVQGMDKANQEELADMFAEIEYEGTAEEFLRQGMTPVRQVTIGPMFVGRKLEEIGWESVPMNDPRITAHPDWLENLQKWAGQNSQSFEIHETVRFERNGDSWRAWLCHPMTYAEFQRFLLWEVAASLPTPDEWAYLCGGGCRTLFPWGDGLDHKMKLHHFESEEDQGKPYDMEQANFFGLSIAYDPYKRELVDGKTLTTCGGDGGCNVCGGMGPLLGYLPCSPHCKPEVREDNEIHNDYDFFRPVIRVQTSGWRMVIDRAQE</sequence>
<evidence type="ECO:0000313" key="2">
    <source>
        <dbReference type="Proteomes" id="UP000220752"/>
    </source>
</evidence>
<dbReference type="Proteomes" id="UP000220752">
    <property type="component" value="Unassembled WGS sequence"/>
</dbReference>
<keyword evidence="2" id="KW-1185">Reference proteome</keyword>
<dbReference type="EMBL" id="NMTQ01000033">
    <property type="protein sequence ID" value="PDX58282.1"/>
    <property type="molecule type" value="Genomic_DNA"/>
</dbReference>